<evidence type="ECO:0000313" key="8">
    <source>
        <dbReference type="Proteomes" id="UP000192356"/>
    </source>
</evidence>
<dbReference type="Proteomes" id="UP000192356">
    <property type="component" value="Unassembled WGS sequence"/>
</dbReference>
<dbReference type="EMBL" id="LTAI01000058">
    <property type="protein sequence ID" value="ORE00152.1"/>
    <property type="molecule type" value="Genomic_DNA"/>
</dbReference>
<evidence type="ECO:0000256" key="4">
    <source>
        <dbReference type="ARBA" id="ARBA00023163"/>
    </source>
</evidence>
<dbReference type="CDD" id="cd22907">
    <property type="entry name" value="HFD_NFYB"/>
    <property type="match status" value="1"/>
</dbReference>
<dbReference type="SUPFAM" id="SSF47113">
    <property type="entry name" value="Histone-fold"/>
    <property type="match status" value="1"/>
</dbReference>
<dbReference type="GO" id="GO:0016602">
    <property type="term" value="C:CCAAT-binding factor complex"/>
    <property type="evidence" value="ECO:0007669"/>
    <property type="project" value="InterPro"/>
</dbReference>
<name>A0A1X0Q8C7_9MICR</name>
<keyword evidence="3" id="KW-0238">DNA-binding</keyword>
<dbReference type="Proteomes" id="UP000192501">
    <property type="component" value="Unassembled WGS sequence"/>
</dbReference>
<dbReference type="Gene3D" id="1.10.20.10">
    <property type="entry name" value="Histone, subunit A"/>
    <property type="match status" value="1"/>
</dbReference>
<evidence type="ECO:0000256" key="3">
    <source>
        <dbReference type="ARBA" id="ARBA00023125"/>
    </source>
</evidence>
<dbReference type="PANTHER" id="PTHR11064:SF9">
    <property type="entry name" value="NUCLEAR TRANSCRIPTION FACTOR Y SUBUNIT BETA"/>
    <property type="match status" value="1"/>
</dbReference>
<dbReference type="PANTHER" id="PTHR11064">
    <property type="entry name" value="CCAAT-BINDING TRANSCRIPTION FACTOR-RELATED"/>
    <property type="match status" value="1"/>
</dbReference>
<dbReference type="VEuPathDB" id="MicrosporidiaDB:HERIO_1983"/>
<dbReference type="GO" id="GO:0001228">
    <property type="term" value="F:DNA-binding transcription activator activity, RNA polymerase II-specific"/>
    <property type="evidence" value="ECO:0007669"/>
    <property type="project" value="InterPro"/>
</dbReference>
<dbReference type="GO" id="GO:0000978">
    <property type="term" value="F:RNA polymerase II cis-regulatory region sequence-specific DNA binding"/>
    <property type="evidence" value="ECO:0007669"/>
    <property type="project" value="TreeGrafter"/>
</dbReference>
<sequence length="204" mass="23512">MLPEKNVEKCLFNDFIIPNQSNVQLNNEDTTQIIFSKSGSNDKNFPKKEILNFNKEYAYNENEKSKLQEKLFFGEENPLSFKLHFKDRYLPLANISKIMKDGVPDGSAKISKGAKEVVQGYASEFINIISCRSKEIMKTNHKKTVIADDLIEAMQDLDLTDYSEITGIYLERYNKLLKLPTQNSFNSARYFGKNPNSNHSPFFE</sequence>
<keyword evidence="2" id="KW-0805">Transcription regulation</keyword>
<gene>
    <name evidence="6" type="primary">NFYB8</name>
    <name evidence="7" type="ORF">A0H76_2132</name>
    <name evidence="6" type="ORF">HERIO_1983</name>
</gene>
<dbReference type="Pfam" id="PF00808">
    <property type="entry name" value="CBFD_NFYB_HMF"/>
    <property type="match status" value="1"/>
</dbReference>
<feature type="domain" description="Transcription factor CBF/NF-Y/archaeal histone" evidence="5">
    <location>
        <begin position="89"/>
        <end position="154"/>
    </location>
</feature>
<evidence type="ECO:0000256" key="1">
    <source>
        <dbReference type="ARBA" id="ARBA00009053"/>
    </source>
</evidence>
<evidence type="ECO:0000259" key="5">
    <source>
        <dbReference type="Pfam" id="PF00808"/>
    </source>
</evidence>
<dbReference type="OrthoDB" id="386949at2759"/>
<evidence type="ECO:0000256" key="2">
    <source>
        <dbReference type="ARBA" id="ARBA00023015"/>
    </source>
</evidence>
<dbReference type="EMBL" id="LVKB01000136">
    <property type="protein sequence ID" value="ORD96040.1"/>
    <property type="molecule type" value="Genomic_DNA"/>
</dbReference>
<evidence type="ECO:0000313" key="9">
    <source>
        <dbReference type="Proteomes" id="UP000192501"/>
    </source>
</evidence>
<evidence type="ECO:0000313" key="7">
    <source>
        <dbReference type="EMBL" id="ORE00152.1"/>
    </source>
</evidence>
<dbReference type="AlphaFoldDB" id="A0A1X0Q8C7"/>
<comment type="caution">
    <text evidence="6">The sequence shown here is derived from an EMBL/GenBank/DDBJ whole genome shotgun (WGS) entry which is preliminary data.</text>
</comment>
<keyword evidence="8" id="KW-1185">Reference proteome</keyword>
<dbReference type="VEuPathDB" id="MicrosporidiaDB:A0H76_2132"/>
<dbReference type="InterPro" id="IPR003958">
    <property type="entry name" value="CBFA_NFYB_domain"/>
</dbReference>
<keyword evidence="4" id="KW-0804">Transcription</keyword>
<organism evidence="6 8">
    <name type="scientific">Hepatospora eriocheir</name>
    <dbReference type="NCBI Taxonomy" id="1081669"/>
    <lineage>
        <taxon>Eukaryota</taxon>
        <taxon>Fungi</taxon>
        <taxon>Fungi incertae sedis</taxon>
        <taxon>Microsporidia</taxon>
        <taxon>Hepatosporidae</taxon>
        <taxon>Hepatospora</taxon>
    </lineage>
</organism>
<dbReference type="GO" id="GO:0046982">
    <property type="term" value="F:protein heterodimerization activity"/>
    <property type="evidence" value="ECO:0007669"/>
    <property type="project" value="InterPro"/>
</dbReference>
<proteinExistence type="inferred from homology"/>
<comment type="similarity">
    <text evidence="1">Belongs to the NFYB/HAP3 subunit family.</text>
</comment>
<dbReference type="InterPro" id="IPR009072">
    <property type="entry name" value="Histone-fold"/>
</dbReference>
<evidence type="ECO:0000313" key="6">
    <source>
        <dbReference type="EMBL" id="ORD96040.1"/>
    </source>
</evidence>
<dbReference type="InterPro" id="IPR027113">
    <property type="entry name" value="Transc_fact_NFYB/HAP3"/>
</dbReference>
<reference evidence="8 9" key="1">
    <citation type="journal article" date="2017" name="Environ. Microbiol.">
        <title>Decay of the glycolytic pathway and adaptation to intranuclear parasitism within Enterocytozoonidae microsporidia.</title>
        <authorList>
            <person name="Wiredu Boakye D."/>
            <person name="Jaroenlak P."/>
            <person name="Prachumwat A."/>
            <person name="Williams T.A."/>
            <person name="Bateman K.S."/>
            <person name="Itsathitphaisarn O."/>
            <person name="Sritunyalucksana K."/>
            <person name="Paszkiewicz K.H."/>
            <person name="Moore K.A."/>
            <person name="Stentiford G.D."/>
            <person name="Williams B.A."/>
        </authorList>
    </citation>
    <scope>NUCLEOTIDE SEQUENCE [LARGE SCALE GENOMIC DNA]</scope>
    <source>
        <strain evidence="9">canceri</strain>
        <strain evidence="7">Canceri</strain>
        <strain evidence="6 8">GB1</strain>
    </source>
</reference>
<protein>
    <submittedName>
        <fullName evidence="6">NFYB8</fullName>
    </submittedName>
</protein>
<accession>A0A1X0Q8C7</accession>